<accession>A0A178M1Q7</accession>
<comment type="caution">
    <text evidence="1">The sequence shown here is derived from an EMBL/GenBank/DDBJ whole genome shotgun (WGS) entry which is preliminary data.</text>
</comment>
<reference evidence="1 2" key="1">
    <citation type="submission" date="2016-04" db="EMBL/GenBank/DDBJ databases">
        <title>Chloroflexus islandicus sp. nov., a thermophilic filamentous anoxygenic phototrophic bacterium from geyser Strokkur (Iceland).</title>
        <authorList>
            <person name="Gaisin V.A."/>
            <person name="Kalashnikov A.M."/>
            <person name="Sukhacheva M.V."/>
            <person name="Grouzdev D.S."/>
            <person name="Ivanov T.M."/>
            <person name="Kuznetsov B."/>
            <person name="Gorlenko V.M."/>
        </authorList>
    </citation>
    <scope>NUCLEOTIDE SEQUENCE [LARGE SCALE GENOMIC DNA]</scope>
    <source>
        <strain evidence="2">isl-2</strain>
    </source>
</reference>
<dbReference type="RefSeq" id="WP_066790895.1">
    <property type="nucleotide sequence ID" value="NZ_LWQS01000093.1"/>
</dbReference>
<organism evidence="1 2">
    <name type="scientific">Chloroflexus islandicus</name>
    <dbReference type="NCBI Taxonomy" id="1707952"/>
    <lineage>
        <taxon>Bacteria</taxon>
        <taxon>Bacillati</taxon>
        <taxon>Chloroflexota</taxon>
        <taxon>Chloroflexia</taxon>
        <taxon>Chloroflexales</taxon>
        <taxon>Chloroflexineae</taxon>
        <taxon>Chloroflexaceae</taxon>
        <taxon>Chloroflexus</taxon>
    </lineage>
</organism>
<evidence type="ECO:0008006" key="3">
    <source>
        <dbReference type="Google" id="ProtNLM"/>
    </source>
</evidence>
<gene>
    <name evidence="1" type="ORF">A6A03_04475</name>
</gene>
<name>A0A178M1Q7_9CHLR</name>
<dbReference type="Proteomes" id="UP000078287">
    <property type="component" value="Unassembled WGS sequence"/>
</dbReference>
<dbReference type="OrthoDB" id="507330at2"/>
<proteinExistence type="predicted"/>
<keyword evidence="2" id="KW-1185">Reference proteome</keyword>
<dbReference type="AlphaFoldDB" id="A0A178M1Q7"/>
<sequence length="268" mass="30361">MAPLSFHIRHEVTPERCYDVFTAIADGFPYQHITQSDRQEARLRQLGLIERQTLSANGSALLRILQQKPSLWGDLLHFLHYTRWSPIAPTEHAFSWVYRQFTDHLWEASNVFVDENYLQPLVSALISKIEAEPAFAHVIGHKTRTGTVSLSHLSLVGALNWIAALQPPVINGQQFARRFFCPPELMFLALGWVAQTSGGEVDIDFLLSAERRQALCKICLLDPAGLDRSLDWMLPQYTAYVRPGTRAGAYGRFVRFVRWPDLAALASC</sequence>
<protein>
    <recommendedName>
        <fullName evidence="3">DUF4007 domain-containing protein</fullName>
    </recommendedName>
</protein>
<evidence type="ECO:0000313" key="1">
    <source>
        <dbReference type="EMBL" id="OAN40570.1"/>
    </source>
</evidence>
<evidence type="ECO:0000313" key="2">
    <source>
        <dbReference type="Proteomes" id="UP000078287"/>
    </source>
</evidence>
<dbReference type="EMBL" id="LWQS01000093">
    <property type="protein sequence ID" value="OAN40570.1"/>
    <property type="molecule type" value="Genomic_DNA"/>
</dbReference>